<dbReference type="EMBL" id="BLIY01000008">
    <property type="protein sequence ID" value="GFE53961.1"/>
    <property type="molecule type" value="Genomic_DNA"/>
</dbReference>
<evidence type="ECO:0000256" key="2">
    <source>
        <dbReference type="ARBA" id="ARBA00022598"/>
    </source>
</evidence>
<keyword evidence="7" id="KW-0732">Signal</keyword>
<dbReference type="AlphaFoldDB" id="A0A9W5TAT6"/>
<gene>
    <name evidence="9" type="ORF">BaOVIS_013650</name>
</gene>
<accession>A0A9W5TAT6</accession>
<dbReference type="InterPro" id="IPR014729">
    <property type="entry name" value="Rossmann-like_a/b/a_fold"/>
</dbReference>
<evidence type="ECO:0000313" key="10">
    <source>
        <dbReference type="Proteomes" id="UP001057455"/>
    </source>
</evidence>
<feature type="chain" id="PRO_5040826315" description="tRNA(Ile)-lysidine synthetase" evidence="7">
    <location>
        <begin position="22"/>
        <end position="717"/>
    </location>
</feature>
<keyword evidence="10" id="KW-1185">Reference proteome</keyword>
<dbReference type="GO" id="GO:0008033">
    <property type="term" value="P:tRNA processing"/>
    <property type="evidence" value="ECO:0007669"/>
    <property type="project" value="UniProtKB-KW"/>
</dbReference>
<feature type="domain" description="tRNA(Ile)-lysidine/2-thiocytidine synthase N-terminal" evidence="8">
    <location>
        <begin position="270"/>
        <end position="360"/>
    </location>
</feature>
<comment type="catalytic activity">
    <reaction evidence="6">
        <text>cytidine(34) in tRNA(Ile2) + L-lysine + ATP = lysidine(34) in tRNA(Ile2) + AMP + diphosphate + H(+)</text>
        <dbReference type="Rhea" id="RHEA:43744"/>
        <dbReference type="Rhea" id="RHEA-COMP:10625"/>
        <dbReference type="Rhea" id="RHEA-COMP:10670"/>
        <dbReference type="ChEBI" id="CHEBI:15378"/>
        <dbReference type="ChEBI" id="CHEBI:30616"/>
        <dbReference type="ChEBI" id="CHEBI:32551"/>
        <dbReference type="ChEBI" id="CHEBI:33019"/>
        <dbReference type="ChEBI" id="CHEBI:82748"/>
        <dbReference type="ChEBI" id="CHEBI:83665"/>
        <dbReference type="ChEBI" id="CHEBI:456215"/>
        <dbReference type="EC" id="6.3.4.19"/>
    </reaction>
</comment>
<protein>
    <recommendedName>
        <fullName evidence="1">tRNA(Ile)-lysidine synthetase</fullName>
        <ecNumber evidence="1">6.3.4.19</ecNumber>
    </recommendedName>
</protein>
<dbReference type="Pfam" id="PF01171">
    <property type="entry name" value="ATP_bind_3"/>
    <property type="match status" value="1"/>
</dbReference>
<feature type="signal peptide" evidence="7">
    <location>
        <begin position="1"/>
        <end position="21"/>
    </location>
</feature>
<sequence>MFPWLWLRSLVICGFLGLVNNSVSFRIARTTRSISHLHGDGPFHVSSTTDTALQNDTSTRYITVQPPVKALWDVLSGGILPQYYPSSVGGKPRVVPVLLSCSGGQDSMALLHAMGFIKHHTSAFVNFSPWNRLLGVDKHVDHESIYRLLLLLFANVHVVYFDHRARSDTDKDIDVIRSTCDQYGLNFHLEVADADIARLAHDYGSGNFQKCARDWRRDTYRRLINELPMTKAISKPVPTYTEGLSKSRLFNRRALVQNSEKNTECVYINEKTRGIVLLGHHLNDNVETFLFKLLRGVHLSNMKGMEPMSYLDDDNDIVILRPFVRFTKDSLGSFLESMNGTYHEDSSNSSPKYTRNRIRKSVLPELLKATSLDNRADVALESMDKRFRNLGAQSSALKESLDFETYMFSSYIASKYGLSNFVNPPEEMCFNGNHRGLSLSQLTDIYSGFYNSMSTATKCNNMHEKTLKYIKTLQFMRSIGITTKDVLLINEWLLVQSDLLRKDILYKFCLRACGQDNVIDYDVIDRISTFWVNEPATDALKMHVLPGEKVIAHQGTIAKICRPSTYDKASKEDATIYDDGHCSFRVFDNFKMHITPIADAEMRGSFYLTLSVPLSTLGGKPAAFDIRQLSNDDIVPCDSLWNRTATSILSKMNFPQILRDELPVIAFRDSNHVVGFYGLNIMAPYYVQRPQHITVSFGKDSTASVECKQYFIRLVNK</sequence>
<evidence type="ECO:0000256" key="1">
    <source>
        <dbReference type="ARBA" id="ARBA00013267"/>
    </source>
</evidence>
<comment type="caution">
    <text evidence="9">The sequence shown here is derived from an EMBL/GenBank/DDBJ whole genome shotgun (WGS) entry which is preliminary data.</text>
</comment>
<keyword evidence="4" id="KW-0547">Nucleotide-binding</keyword>
<dbReference type="PANTHER" id="PTHR43033:SF1">
    <property type="entry name" value="TRNA(ILE)-LYSIDINE SYNTHASE-RELATED"/>
    <property type="match status" value="1"/>
</dbReference>
<dbReference type="PANTHER" id="PTHR43033">
    <property type="entry name" value="TRNA(ILE)-LYSIDINE SYNTHASE-RELATED"/>
    <property type="match status" value="1"/>
</dbReference>
<dbReference type="InterPro" id="IPR012795">
    <property type="entry name" value="tRNA_Ile_lys_synt_N"/>
</dbReference>
<dbReference type="SUPFAM" id="SSF52402">
    <property type="entry name" value="Adenine nucleotide alpha hydrolases-like"/>
    <property type="match status" value="1"/>
</dbReference>
<dbReference type="HAMAP" id="MF_01161">
    <property type="entry name" value="tRNA_Ile_lys_synt"/>
    <property type="match status" value="1"/>
</dbReference>
<keyword evidence="2" id="KW-0436">Ligase</keyword>
<evidence type="ECO:0000256" key="3">
    <source>
        <dbReference type="ARBA" id="ARBA00022694"/>
    </source>
</evidence>
<evidence type="ECO:0000256" key="6">
    <source>
        <dbReference type="ARBA" id="ARBA00048539"/>
    </source>
</evidence>
<dbReference type="Proteomes" id="UP001057455">
    <property type="component" value="Unassembled WGS sequence"/>
</dbReference>
<proteinExistence type="inferred from homology"/>
<dbReference type="GO" id="GO:0032267">
    <property type="term" value="F:tRNA(Ile)-lysidine synthase activity"/>
    <property type="evidence" value="ECO:0007669"/>
    <property type="project" value="UniProtKB-EC"/>
</dbReference>
<evidence type="ECO:0000256" key="4">
    <source>
        <dbReference type="ARBA" id="ARBA00022741"/>
    </source>
</evidence>
<dbReference type="EC" id="6.3.4.19" evidence="1"/>
<evidence type="ECO:0000256" key="7">
    <source>
        <dbReference type="SAM" id="SignalP"/>
    </source>
</evidence>
<dbReference type="Gene3D" id="3.40.50.620">
    <property type="entry name" value="HUPs"/>
    <property type="match status" value="1"/>
</dbReference>
<dbReference type="OrthoDB" id="434144at2759"/>
<name>A0A9W5TAT6_BABOV</name>
<dbReference type="InterPro" id="IPR012094">
    <property type="entry name" value="tRNA_Ile_lys_synt"/>
</dbReference>
<dbReference type="GO" id="GO:0005524">
    <property type="term" value="F:ATP binding"/>
    <property type="evidence" value="ECO:0007669"/>
    <property type="project" value="UniProtKB-KW"/>
</dbReference>
<keyword evidence="5" id="KW-0067">ATP-binding</keyword>
<evidence type="ECO:0000313" key="9">
    <source>
        <dbReference type="EMBL" id="GFE53961.1"/>
    </source>
</evidence>
<reference evidence="9" key="1">
    <citation type="submission" date="2019-12" db="EMBL/GenBank/DDBJ databases">
        <title>Genome sequence of Babesia ovis.</title>
        <authorList>
            <person name="Yamagishi J."/>
            <person name="Sevinc F."/>
            <person name="Xuan X."/>
        </authorList>
    </citation>
    <scope>NUCLEOTIDE SEQUENCE</scope>
    <source>
        <strain evidence="9">Selcuk</strain>
    </source>
</reference>
<dbReference type="InterPro" id="IPR011063">
    <property type="entry name" value="TilS/TtcA_N"/>
</dbReference>
<keyword evidence="3" id="KW-0819">tRNA processing</keyword>
<evidence type="ECO:0000259" key="8">
    <source>
        <dbReference type="Pfam" id="PF01171"/>
    </source>
</evidence>
<dbReference type="CDD" id="cd01992">
    <property type="entry name" value="TilS_N"/>
    <property type="match status" value="1"/>
</dbReference>
<organism evidence="9 10">
    <name type="scientific">Babesia ovis</name>
    <dbReference type="NCBI Taxonomy" id="5869"/>
    <lineage>
        <taxon>Eukaryota</taxon>
        <taxon>Sar</taxon>
        <taxon>Alveolata</taxon>
        <taxon>Apicomplexa</taxon>
        <taxon>Aconoidasida</taxon>
        <taxon>Piroplasmida</taxon>
        <taxon>Babesiidae</taxon>
        <taxon>Babesia</taxon>
    </lineage>
</organism>
<evidence type="ECO:0000256" key="5">
    <source>
        <dbReference type="ARBA" id="ARBA00022840"/>
    </source>
</evidence>